<dbReference type="RefSeq" id="XP_003030699.1">
    <property type="nucleotide sequence ID" value="XM_003030653.1"/>
</dbReference>
<dbReference type="Proteomes" id="UP000007431">
    <property type="component" value="Unassembled WGS sequence"/>
</dbReference>
<dbReference type="KEGG" id="scm:SCHCO_02690112"/>
<evidence type="ECO:0000313" key="1">
    <source>
        <dbReference type="EMBL" id="EFI95796.1"/>
    </source>
</evidence>
<keyword evidence="2" id="KW-1185">Reference proteome</keyword>
<sequence length="278" mass="30669">MVYISQVEHLFPFIEPAHQITDRIFMLQDGLPRVADQIAAATTDTPVRLAAINALNATRDCATNVGHAMDALSKFTRAISKSFMDVDGELDPHVREIGVLYEAFLDCLENVLDSADQSNNAWSKSEDIVIHTLSYPPVVDYVFVHHLFPFIIRHNLVDLSSRAVMLTSGRTTLANARLNVLDIADLARHLKTYAADSRANFRLEVLAGIRAQTVDSRSLLASALDAVYNELRGAVHAMESSAQRFGWMADDMTYLASLTLVHARSGSIFEKPNVSIAA</sequence>
<proteinExistence type="predicted"/>
<dbReference type="EMBL" id="GL377308">
    <property type="protein sequence ID" value="EFI95796.1"/>
    <property type="molecule type" value="Genomic_DNA"/>
</dbReference>
<dbReference type="AlphaFoldDB" id="D8QA90"/>
<accession>D8QA90</accession>
<dbReference type="VEuPathDB" id="FungiDB:SCHCODRAFT_02690112"/>
<protein>
    <submittedName>
        <fullName evidence="1">Uncharacterized protein</fullName>
    </submittedName>
</protein>
<dbReference type="HOGENOM" id="CLU_1088032_0_0_1"/>
<dbReference type="InParanoid" id="D8QA90"/>
<reference evidence="1 2" key="1">
    <citation type="journal article" date="2010" name="Nat. Biotechnol.">
        <title>Genome sequence of the model mushroom Schizophyllum commune.</title>
        <authorList>
            <person name="Ohm R.A."/>
            <person name="de Jong J.F."/>
            <person name="Lugones L.G."/>
            <person name="Aerts A."/>
            <person name="Kothe E."/>
            <person name="Stajich J.E."/>
            <person name="de Vries R.P."/>
            <person name="Record E."/>
            <person name="Levasseur A."/>
            <person name="Baker S.E."/>
            <person name="Bartholomew K.A."/>
            <person name="Coutinho P.M."/>
            <person name="Erdmann S."/>
            <person name="Fowler T.J."/>
            <person name="Gathman A.C."/>
            <person name="Lombard V."/>
            <person name="Henrissat B."/>
            <person name="Knabe N."/>
            <person name="Kuees U."/>
            <person name="Lilly W.W."/>
            <person name="Lindquist E."/>
            <person name="Lucas S."/>
            <person name="Magnuson J.K."/>
            <person name="Piumi F."/>
            <person name="Raudaskoski M."/>
            <person name="Salamov A."/>
            <person name="Schmutz J."/>
            <person name="Schwarze F.W.M.R."/>
            <person name="vanKuyk P.A."/>
            <person name="Horton J.S."/>
            <person name="Grigoriev I.V."/>
            <person name="Woesten H.A.B."/>
        </authorList>
    </citation>
    <scope>NUCLEOTIDE SEQUENCE [LARGE SCALE GENOMIC DNA]</scope>
    <source>
        <strain evidence="2">H4-8 / FGSC 9210</strain>
    </source>
</reference>
<feature type="non-terminal residue" evidence="1">
    <location>
        <position position="278"/>
    </location>
</feature>
<organism evidence="2">
    <name type="scientific">Schizophyllum commune (strain H4-8 / FGSC 9210)</name>
    <name type="common">Split gill fungus</name>
    <dbReference type="NCBI Taxonomy" id="578458"/>
    <lineage>
        <taxon>Eukaryota</taxon>
        <taxon>Fungi</taxon>
        <taxon>Dikarya</taxon>
        <taxon>Basidiomycota</taxon>
        <taxon>Agaricomycotina</taxon>
        <taxon>Agaricomycetes</taxon>
        <taxon>Agaricomycetidae</taxon>
        <taxon>Agaricales</taxon>
        <taxon>Schizophyllaceae</taxon>
        <taxon>Schizophyllum</taxon>
    </lineage>
</organism>
<dbReference type="OrthoDB" id="2979125at2759"/>
<gene>
    <name evidence="1" type="ORF">SCHCODRAFT_110837</name>
</gene>
<dbReference type="GeneID" id="9588703"/>
<name>D8QA90_SCHCM</name>
<evidence type="ECO:0000313" key="2">
    <source>
        <dbReference type="Proteomes" id="UP000007431"/>
    </source>
</evidence>